<protein>
    <submittedName>
        <fullName evidence="2">Uncharacterized protein</fullName>
    </submittedName>
</protein>
<name>A0A812LUA9_9DINO</name>
<dbReference type="OrthoDB" id="10525815at2759"/>
<dbReference type="EMBL" id="CAJNDS010001101">
    <property type="protein sequence ID" value="CAE7246978.1"/>
    <property type="molecule type" value="Genomic_DNA"/>
</dbReference>
<feature type="region of interest" description="Disordered" evidence="1">
    <location>
        <begin position="269"/>
        <end position="289"/>
    </location>
</feature>
<evidence type="ECO:0000256" key="1">
    <source>
        <dbReference type="SAM" id="MobiDB-lite"/>
    </source>
</evidence>
<sequence length="289" mass="31999">MPTMGLIRFLSAATDLELTDKGGADVRELVSRILAETIPQRPLPLEETATILQSLLNSGTVLPDKQLRHLLSWVAPNRPSHFSHLQLTSLRQFVLFVLAQAEETQRASLLRMPVEMQTFVSAVLCNRMPNVRPGIPEATRQFRSQVTEMVVDDPDVVLGVQLGPGGYLDLKVGNTAWLLDGPEAFLRPFTQPLDYIAQEKRRLWLLERLLCDEGTRRSVADFFPGALQWPLLGSVNRLSWQQWEQTTPAARPQLLGHVLRSPPGGPIASPSLLPIASGGQVGRQPTVAE</sequence>
<accession>A0A812LUA9</accession>
<dbReference type="Proteomes" id="UP000604046">
    <property type="component" value="Unassembled WGS sequence"/>
</dbReference>
<evidence type="ECO:0000313" key="2">
    <source>
        <dbReference type="EMBL" id="CAE7246978.1"/>
    </source>
</evidence>
<dbReference type="AlphaFoldDB" id="A0A812LUA9"/>
<keyword evidence="3" id="KW-1185">Reference proteome</keyword>
<organism evidence="2 3">
    <name type="scientific">Symbiodinium natans</name>
    <dbReference type="NCBI Taxonomy" id="878477"/>
    <lineage>
        <taxon>Eukaryota</taxon>
        <taxon>Sar</taxon>
        <taxon>Alveolata</taxon>
        <taxon>Dinophyceae</taxon>
        <taxon>Suessiales</taxon>
        <taxon>Symbiodiniaceae</taxon>
        <taxon>Symbiodinium</taxon>
    </lineage>
</organism>
<gene>
    <name evidence="2" type="ORF">SNAT2548_LOCUS11787</name>
</gene>
<proteinExistence type="predicted"/>
<evidence type="ECO:0000313" key="3">
    <source>
        <dbReference type="Proteomes" id="UP000604046"/>
    </source>
</evidence>
<comment type="caution">
    <text evidence="2">The sequence shown here is derived from an EMBL/GenBank/DDBJ whole genome shotgun (WGS) entry which is preliminary data.</text>
</comment>
<reference evidence="2" key="1">
    <citation type="submission" date="2021-02" db="EMBL/GenBank/DDBJ databases">
        <authorList>
            <person name="Dougan E. K."/>
            <person name="Rhodes N."/>
            <person name="Thang M."/>
            <person name="Chan C."/>
        </authorList>
    </citation>
    <scope>NUCLEOTIDE SEQUENCE</scope>
</reference>